<comment type="caution">
    <text evidence="1">The sequence shown here is derived from an EMBL/GenBank/DDBJ whole genome shotgun (WGS) entry which is preliminary data.</text>
</comment>
<reference evidence="1 2" key="1">
    <citation type="journal article" date="2015" name="Nature">
        <title>rRNA introns, odd ribosomes, and small enigmatic genomes across a large radiation of phyla.</title>
        <authorList>
            <person name="Brown C.T."/>
            <person name="Hug L.A."/>
            <person name="Thomas B.C."/>
            <person name="Sharon I."/>
            <person name="Castelle C.J."/>
            <person name="Singh A."/>
            <person name="Wilkins M.J."/>
            <person name="Williams K.H."/>
            <person name="Banfield J.F."/>
        </authorList>
    </citation>
    <scope>NUCLEOTIDE SEQUENCE [LARGE SCALE GENOMIC DNA]</scope>
</reference>
<protein>
    <submittedName>
        <fullName evidence="1">Uncharacterized protein</fullName>
    </submittedName>
</protein>
<dbReference type="AlphaFoldDB" id="A0A0G1W231"/>
<proteinExistence type="predicted"/>
<sequence length="72" mass="8128">MRRKIIVELYFDLNEVKEILRSKYTEIPPEATIHLHFVRDSAGKNLSRNSKVVVTYDKPLADGGLDGSKPSA</sequence>
<gene>
    <name evidence="1" type="ORF">UY48_C0009G0006</name>
</gene>
<accession>A0A0G1W231</accession>
<dbReference type="Proteomes" id="UP000034588">
    <property type="component" value="Unassembled WGS sequence"/>
</dbReference>
<dbReference type="EMBL" id="LCQD01000009">
    <property type="protein sequence ID" value="KKW12773.1"/>
    <property type="molecule type" value="Genomic_DNA"/>
</dbReference>
<name>A0A0G1W231_9BACT</name>
<organism evidence="1 2">
    <name type="scientific">Candidatus Gottesmanbacteria bacterium GW2011_GWB1_49_7</name>
    <dbReference type="NCBI Taxonomy" id="1618448"/>
    <lineage>
        <taxon>Bacteria</taxon>
        <taxon>Candidatus Gottesmaniibacteriota</taxon>
    </lineage>
</organism>
<evidence type="ECO:0000313" key="1">
    <source>
        <dbReference type="EMBL" id="KKW12773.1"/>
    </source>
</evidence>
<evidence type="ECO:0000313" key="2">
    <source>
        <dbReference type="Proteomes" id="UP000034588"/>
    </source>
</evidence>